<dbReference type="Pfam" id="PF07727">
    <property type="entry name" value="RVT_2"/>
    <property type="match status" value="1"/>
</dbReference>
<comment type="caution">
    <text evidence="4">The sequence shown here is derived from an EMBL/GenBank/DDBJ whole genome shotgun (WGS) entry which is preliminary data.</text>
</comment>
<dbReference type="Pfam" id="PF03732">
    <property type="entry name" value="Retrotrans_gag"/>
    <property type="match status" value="1"/>
</dbReference>
<dbReference type="Pfam" id="PF25597">
    <property type="entry name" value="SH3_retrovirus"/>
    <property type="match status" value="1"/>
</dbReference>
<dbReference type="Pfam" id="PF14244">
    <property type="entry name" value="Retrotran_gag_3"/>
    <property type="match status" value="1"/>
</dbReference>
<dbReference type="GO" id="GO:0004190">
    <property type="term" value="F:aspartic-type endopeptidase activity"/>
    <property type="evidence" value="ECO:0007669"/>
    <property type="project" value="UniProtKB-KW"/>
</dbReference>
<dbReference type="PANTHER" id="PTHR11439:SF511">
    <property type="match status" value="1"/>
</dbReference>
<sequence>MPSYRSRSNQASSKSNPDIVPTRPQKKKRERERRDVIVDMRVPKGWVPVTLPIMQNGVTGPVPAPVKHTFKRFLKGLEFDYLSEAKPTSYGEKPEGSQPTESPSQTDSSQSSDPFTIHHSDNPTAILVTPHLSGDNYGSWSRAMTMALRAKNTLGFVNGTIKKPSTKNEIAIWERCNDMVSSWLLNSVSPDIRTSIMYTEEASAIWADLDERFSQSNAPKIYQLKQSIATLKQDDLSVSVYFTRLKALRDELNSISPPPACICGNGKLQIEKLNQDHAMEFLQGIHDRFSTIRSQILLMDPFPSITRIYSLLRQEEKQQEINTSSVPFVESAALHTRSTTPQSSNKRQRPFCEHCNRLGHTKATCFKLHGYPPKKATPTKPPQTDHLAGTTLPFSSSLWIIDSGASNHICYSLSQLQSYYDAPSNCFVHLPDGTYAQVLHLGSVKLSPYLILHNVFHISNFKFNLLSIKQLTSSLHCIAIFFDSNCFFQDRRTKKVIGRGSSKDGLYYFTATAFCNSIISRNFDLWHWRLGHPSLGRFRFLTRTFDYIKSSGVSQCDVCPQAKQCRLPFNKSVSICNKPFELLHCDLWGPFSTPTHTSTRYFLTIVDDFTRCTWLYFMKTKSETCDLLLYFFQLVHRQFHSHVSQIKYGSGPIFLPHLQTIRSDNGTEFLSTKIQNFFKSHGIIHQRSCVHTPQQNGVVERKHRHLLNVARALRFQAHLPVSFWGECILTAAYIINKLPTPNLRYKSPHELLFGSPPDYNNLRVFGCLCFARNINIKNKFDARANPGIFVGYPYGKKGYKIFDPITRTIYTSRDVIFRETTFPFQDRSLSSPDKSVHIVPLEDLNFFDFSDIPSIVNTRVDCPTRDNMPSSSMGENSTDLSPTDVHPSPETSPTDVHPSPETSPTDVHPYPETSPPNVHRSADPTPTTVHPSPMDTAHVESRPHRTTKIPARFNDYLCPTLKDKSSYPFANYLNLTSLSSTHRAFISTILSHDEPSSFTQAMKSVAWRDAMSKEIKALEDNETWDLTSLPQGKHPIGSKWVFKIKYNSDGSIERYKARLVAKGYNQVEGIDYHDTFAPVAKLVTVRILLSISAIKQWPIHQLDINNAFLQGDLHEDVYMKLPPGFSKKGETRVCKLKKSLYGLKQASRQWFSKFSSTLITQGFHQSLADYSLFTLHKDSISVFVLVYVDDIIITGNDDNEISKVKKFLEKSFSIKDLGPLKYFLGIEVSRSSRGIFLCQRKYILDILKDTGMTGARVASFPMEQHLHLKPNDGTPLPDPTRFRRLIGRLLYLSVTRPDIQYAVNNLSQFMQSPHTAHLDAAHRVLRYLKGTISKGILLSSASSLHLSGFSDSDWLGCPTSRRSTTGYFTMLGSSPISWKSKKQPTVSRSSAEAEYRALAYLTCELQWLKYLLTDLGVPHSEPFSVYCDNQVAVHIAENPVFHERTKHIELDCHTVREKLQSKLIVLCHLRSTDQLADIFTKPLGADQFQRLVHKLGVVDISPPMPT</sequence>
<keyword evidence="1" id="KW-0645">Protease</keyword>
<dbReference type="InterPro" id="IPR001584">
    <property type="entry name" value="Integrase_cat-core"/>
</dbReference>
<dbReference type="InterPro" id="IPR025724">
    <property type="entry name" value="GAG-pre-integrase_dom"/>
</dbReference>
<dbReference type="InterPro" id="IPR013103">
    <property type="entry name" value="RVT_2"/>
</dbReference>
<dbReference type="CDD" id="cd09272">
    <property type="entry name" value="RNase_HI_RT_Ty1"/>
    <property type="match status" value="1"/>
</dbReference>
<feature type="domain" description="Integrase catalytic" evidence="3">
    <location>
        <begin position="575"/>
        <end position="756"/>
    </location>
</feature>
<keyword evidence="1" id="KW-0064">Aspartyl protease</keyword>
<dbReference type="InterPro" id="IPR054722">
    <property type="entry name" value="PolX-like_BBD"/>
</dbReference>
<gene>
    <name evidence="4" type="ORF">OSB04_015455</name>
</gene>
<dbReference type="Gene3D" id="3.30.420.10">
    <property type="entry name" value="Ribonuclease H-like superfamily/Ribonuclease H"/>
    <property type="match status" value="1"/>
</dbReference>
<feature type="compositionally biased region" description="Polar residues" evidence="2">
    <location>
        <begin position="1"/>
        <end position="16"/>
    </location>
</feature>
<dbReference type="SUPFAM" id="SSF56672">
    <property type="entry name" value="DNA/RNA polymerases"/>
    <property type="match status" value="1"/>
</dbReference>
<organism evidence="4 5">
    <name type="scientific">Centaurea solstitialis</name>
    <name type="common">yellow star-thistle</name>
    <dbReference type="NCBI Taxonomy" id="347529"/>
    <lineage>
        <taxon>Eukaryota</taxon>
        <taxon>Viridiplantae</taxon>
        <taxon>Streptophyta</taxon>
        <taxon>Embryophyta</taxon>
        <taxon>Tracheophyta</taxon>
        <taxon>Spermatophyta</taxon>
        <taxon>Magnoliopsida</taxon>
        <taxon>eudicotyledons</taxon>
        <taxon>Gunneridae</taxon>
        <taxon>Pentapetalae</taxon>
        <taxon>asterids</taxon>
        <taxon>campanulids</taxon>
        <taxon>Asterales</taxon>
        <taxon>Asteraceae</taxon>
        <taxon>Carduoideae</taxon>
        <taxon>Cardueae</taxon>
        <taxon>Centaureinae</taxon>
        <taxon>Centaurea</taxon>
    </lineage>
</organism>
<reference evidence="4" key="1">
    <citation type="submission" date="2023-03" db="EMBL/GenBank/DDBJ databases">
        <title>Chromosome-scale reference genome and RAD-based genetic map of yellow starthistle (Centaurea solstitialis) reveal putative structural variation and QTLs associated with invader traits.</title>
        <authorList>
            <person name="Reatini B."/>
            <person name="Cang F.A."/>
            <person name="Jiang Q."/>
            <person name="Mckibben M.T.W."/>
            <person name="Barker M.S."/>
            <person name="Rieseberg L.H."/>
            <person name="Dlugosch K.M."/>
        </authorList>
    </citation>
    <scope>NUCLEOTIDE SEQUENCE</scope>
    <source>
        <strain evidence="4">CAN-66</strain>
        <tissue evidence="4">Leaf</tissue>
    </source>
</reference>
<keyword evidence="1" id="KW-0378">Hydrolase</keyword>
<keyword evidence="5" id="KW-1185">Reference proteome</keyword>
<feature type="compositionally biased region" description="Polar residues" evidence="2">
    <location>
        <begin position="867"/>
        <end position="881"/>
    </location>
</feature>
<dbReference type="PANTHER" id="PTHR11439">
    <property type="entry name" value="GAG-POL-RELATED RETROTRANSPOSON"/>
    <property type="match status" value="1"/>
</dbReference>
<dbReference type="InterPro" id="IPR036397">
    <property type="entry name" value="RNaseH_sf"/>
</dbReference>
<feature type="compositionally biased region" description="Polar residues" evidence="2">
    <location>
        <begin position="889"/>
        <end position="905"/>
    </location>
</feature>
<dbReference type="Proteomes" id="UP001172457">
    <property type="component" value="Chromosome 4"/>
</dbReference>
<feature type="region of interest" description="Disordered" evidence="2">
    <location>
        <begin position="87"/>
        <end position="120"/>
    </location>
</feature>
<accession>A0AA38TB29</accession>
<feature type="compositionally biased region" description="Low complexity" evidence="2">
    <location>
        <begin position="97"/>
        <end position="114"/>
    </location>
</feature>
<dbReference type="EMBL" id="JARYMX010000004">
    <property type="protein sequence ID" value="KAJ9551410.1"/>
    <property type="molecule type" value="Genomic_DNA"/>
</dbReference>
<evidence type="ECO:0000256" key="1">
    <source>
        <dbReference type="ARBA" id="ARBA00022750"/>
    </source>
</evidence>
<dbReference type="Pfam" id="PF22936">
    <property type="entry name" value="Pol_BBD"/>
    <property type="match status" value="1"/>
</dbReference>
<dbReference type="Pfam" id="PF13976">
    <property type="entry name" value="gag_pre-integrs"/>
    <property type="match status" value="1"/>
</dbReference>
<dbReference type="InterPro" id="IPR029472">
    <property type="entry name" value="Copia-like_N"/>
</dbReference>
<protein>
    <recommendedName>
        <fullName evidence="3">Integrase catalytic domain-containing protein</fullName>
    </recommendedName>
</protein>
<dbReference type="Pfam" id="PF00665">
    <property type="entry name" value="rve"/>
    <property type="match status" value="1"/>
</dbReference>
<dbReference type="InterPro" id="IPR005162">
    <property type="entry name" value="Retrotrans_gag_dom"/>
</dbReference>
<dbReference type="InterPro" id="IPR012337">
    <property type="entry name" value="RNaseH-like_sf"/>
</dbReference>
<evidence type="ECO:0000313" key="4">
    <source>
        <dbReference type="EMBL" id="KAJ9551410.1"/>
    </source>
</evidence>
<dbReference type="SUPFAM" id="SSF53098">
    <property type="entry name" value="Ribonuclease H-like"/>
    <property type="match status" value="1"/>
</dbReference>
<feature type="region of interest" description="Disordered" evidence="2">
    <location>
        <begin position="1"/>
        <end position="37"/>
    </location>
</feature>
<dbReference type="GO" id="GO:0015074">
    <property type="term" value="P:DNA integration"/>
    <property type="evidence" value="ECO:0007669"/>
    <property type="project" value="InterPro"/>
</dbReference>
<evidence type="ECO:0000259" key="3">
    <source>
        <dbReference type="PROSITE" id="PS50994"/>
    </source>
</evidence>
<dbReference type="InterPro" id="IPR043502">
    <property type="entry name" value="DNA/RNA_pol_sf"/>
</dbReference>
<name>A0AA38TB29_9ASTR</name>
<feature type="region of interest" description="Disordered" evidence="2">
    <location>
        <begin position="860"/>
        <end position="946"/>
    </location>
</feature>
<dbReference type="InterPro" id="IPR057670">
    <property type="entry name" value="SH3_retrovirus"/>
</dbReference>
<dbReference type="GO" id="GO:0003676">
    <property type="term" value="F:nucleic acid binding"/>
    <property type="evidence" value="ECO:0007669"/>
    <property type="project" value="InterPro"/>
</dbReference>
<evidence type="ECO:0000313" key="5">
    <source>
        <dbReference type="Proteomes" id="UP001172457"/>
    </source>
</evidence>
<proteinExistence type="predicted"/>
<dbReference type="PROSITE" id="PS50994">
    <property type="entry name" value="INTEGRASE"/>
    <property type="match status" value="1"/>
</dbReference>
<evidence type="ECO:0000256" key="2">
    <source>
        <dbReference type="SAM" id="MobiDB-lite"/>
    </source>
</evidence>